<dbReference type="EMBL" id="CDMZ01005710">
    <property type="protein sequence ID" value="CEM53605.1"/>
    <property type="molecule type" value="Genomic_DNA"/>
</dbReference>
<feature type="compositionally biased region" description="Low complexity" evidence="1">
    <location>
        <begin position="103"/>
        <end position="115"/>
    </location>
</feature>
<feature type="compositionally biased region" description="Pro residues" evidence="1">
    <location>
        <begin position="200"/>
        <end position="211"/>
    </location>
</feature>
<dbReference type="Gene3D" id="3.30.40.10">
    <property type="entry name" value="Zinc/RING finger domain, C3HC4 (zinc finger)"/>
    <property type="match status" value="1"/>
</dbReference>
<dbReference type="InterPro" id="IPR013083">
    <property type="entry name" value="Znf_RING/FYVE/PHD"/>
</dbReference>
<proteinExistence type="predicted"/>
<feature type="compositionally biased region" description="Basic and acidic residues" evidence="1">
    <location>
        <begin position="250"/>
        <end position="273"/>
    </location>
</feature>
<feature type="compositionally biased region" description="Pro residues" evidence="1">
    <location>
        <begin position="116"/>
        <end position="126"/>
    </location>
</feature>
<gene>
    <name evidence="2" type="ORF">Cvel_2016</name>
</gene>
<feature type="region of interest" description="Disordered" evidence="1">
    <location>
        <begin position="103"/>
        <end position="231"/>
    </location>
</feature>
<evidence type="ECO:0000256" key="1">
    <source>
        <dbReference type="SAM" id="MobiDB-lite"/>
    </source>
</evidence>
<organism evidence="2">
    <name type="scientific">Chromera velia CCMP2878</name>
    <dbReference type="NCBI Taxonomy" id="1169474"/>
    <lineage>
        <taxon>Eukaryota</taxon>
        <taxon>Sar</taxon>
        <taxon>Alveolata</taxon>
        <taxon>Colpodellida</taxon>
        <taxon>Chromeraceae</taxon>
        <taxon>Chromera</taxon>
    </lineage>
</organism>
<feature type="compositionally biased region" description="Basic and acidic residues" evidence="1">
    <location>
        <begin position="629"/>
        <end position="640"/>
    </location>
</feature>
<dbReference type="VEuPathDB" id="CryptoDB:Cvel_2016"/>
<feature type="region of interest" description="Disordered" evidence="1">
    <location>
        <begin position="250"/>
        <end position="280"/>
    </location>
</feature>
<feature type="compositionally biased region" description="Low complexity" evidence="1">
    <location>
        <begin position="304"/>
        <end position="319"/>
    </location>
</feature>
<dbReference type="AlphaFoldDB" id="A0A0G4I902"/>
<accession>A0A0G4I902</accession>
<name>A0A0G4I902_9ALVE</name>
<reference evidence="2" key="1">
    <citation type="submission" date="2014-11" db="EMBL/GenBank/DDBJ databases">
        <authorList>
            <person name="Otto D Thomas"/>
            <person name="Naeem Raeece"/>
        </authorList>
    </citation>
    <scope>NUCLEOTIDE SEQUENCE</scope>
</reference>
<sequence>MAGGGEPFPPFVLCDAEPLTGEAVKAIFKRQTQQERDEILAKLHAVDIKSLGDLAVCIPATFLQYKALDISTSLLHFVALTNWKDAFAEQQLGQPVGLSVSASAGGPSGGAQAVPSPVPGSSPLPRPGWGLGGGGRDRDRGREGLGDEWAGRPFRKRLRGDGQETLEEDPMMDGVGGLGDEDGWMRGNGPGDEWMRRPPHPSPPPPSPPPGGDGWMRGDRDGCLRGDGNGWGGINGYRDGWMRGDGEGWIGRDGDGMGGVERDGWMSGDRDGMEGGDGVSVSEMKKGAEVEMPLHPAARHSPMPLTTLPRLGGLPPLSLTGGGSAPSPPKNEEAFPDHPPLPPLVPPVPIPLSIVMASQATVPAGRRDARSFGFVPPPIKQMYSPQELERIVCVWCGDHRDSPDNRIFLCENYNECQRAVHERGCLDKLNQRGAMQLRPLPRAPTDRKAKKNKGKVKAQPWYCNAYCDTRVCFARQRAELKSQEDKILGQKEMRRLKKQTALPNHTEALNNLSWICSKEKQGNHSCVSFDASKGTEIHILASKWAQRSISKTFVTYSLPELGQVCREVIAYVRGRVGREDKNGSAELQGEGAHGQLQPAQGGGCESASSSSSSSSASSSRSAAPFSPEGVKDEEVKREEM</sequence>
<feature type="compositionally biased region" description="Low complexity" evidence="1">
    <location>
        <begin position="606"/>
        <end position="623"/>
    </location>
</feature>
<evidence type="ECO:0000313" key="2">
    <source>
        <dbReference type="EMBL" id="CEM53605.1"/>
    </source>
</evidence>
<feature type="compositionally biased region" description="Basic and acidic residues" evidence="1">
    <location>
        <begin position="135"/>
        <end position="145"/>
    </location>
</feature>
<feature type="region of interest" description="Disordered" evidence="1">
    <location>
        <begin position="582"/>
        <end position="640"/>
    </location>
</feature>
<feature type="region of interest" description="Disordered" evidence="1">
    <location>
        <begin position="296"/>
        <end position="342"/>
    </location>
</feature>
<protein>
    <submittedName>
        <fullName evidence="2">Uncharacterized protein</fullName>
    </submittedName>
</protein>